<accession>A0AAV7NYX9</accession>
<name>A0AAV7NYX9_PLEWA</name>
<reference evidence="1" key="1">
    <citation type="journal article" date="2022" name="bioRxiv">
        <title>Sequencing and chromosome-scale assembly of the giantPleurodeles waltlgenome.</title>
        <authorList>
            <person name="Brown T."/>
            <person name="Elewa A."/>
            <person name="Iarovenko S."/>
            <person name="Subramanian E."/>
            <person name="Araus A.J."/>
            <person name="Petzold A."/>
            <person name="Susuki M."/>
            <person name="Suzuki K.-i.T."/>
            <person name="Hayashi T."/>
            <person name="Toyoda A."/>
            <person name="Oliveira C."/>
            <person name="Osipova E."/>
            <person name="Leigh N.D."/>
            <person name="Simon A."/>
            <person name="Yun M.H."/>
        </authorList>
    </citation>
    <scope>NUCLEOTIDE SEQUENCE</scope>
    <source>
        <strain evidence="1">20211129_DDA</strain>
        <tissue evidence="1">Liver</tissue>
    </source>
</reference>
<comment type="caution">
    <text evidence="1">The sequence shown here is derived from an EMBL/GenBank/DDBJ whole genome shotgun (WGS) entry which is preliminary data.</text>
</comment>
<organism evidence="1 2">
    <name type="scientific">Pleurodeles waltl</name>
    <name type="common">Iberian ribbed newt</name>
    <dbReference type="NCBI Taxonomy" id="8319"/>
    <lineage>
        <taxon>Eukaryota</taxon>
        <taxon>Metazoa</taxon>
        <taxon>Chordata</taxon>
        <taxon>Craniata</taxon>
        <taxon>Vertebrata</taxon>
        <taxon>Euteleostomi</taxon>
        <taxon>Amphibia</taxon>
        <taxon>Batrachia</taxon>
        <taxon>Caudata</taxon>
        <taxon>Salamandroidea</taxon>
        <taxon>Salamandridae</taxon>
        <taxon>Pleurodelinae</taxon>
        <taxon>Pleurodeles</taxon>
    </lineage>
</organism>
<evidence type="ECO:0000313" key="2">
    <source>
        <dbReference type="Proteomes" id="UP001066276"/>
    </source>
</evidence>
<proteinExistence type="predicted"/>
<dbReference type="Proteomes" id="UP001066276">
    <property type="component" value="Chromosome 8"/>
</dbReference>
<protein>
    <submittedName>
        <fullName evidence="1">Uncharacterized protein</fullName>
    </submittedName>
</protein>
<dbReference type="EMBL" id="JANPWB010000012">
    <property type="protein sequence ID" value="KAJ1119794.1"/>
    <property type="molecule type" value="Genomic_DNA"/>
</dbReference>
<gene>
    <name evidence="1" type="ORF">NDU88_007979</name>
</gene>
<evidence type="ECO:0000313" key="1">
    <source>
        <dbReference type="EMBL" id="KAJ1119794.1"/>
    </source>
</evidence>
<sequence>MLRGNRRSHVTAALMIYDRLISSDTSQEAFSAWNATLEPGADMKLVPALCRDSRMLNKNPIKREARFEAAGVPANSAHKACH</sequence>
<keyword evidence="2" id="KW-1185">Reference proteome</keyword>
<dbReference type="AlphaFoldDB" id="A0AAV7NYX9"/>